<keyword evidence="2" id="KW-1185">Reference proteome</keyword>
<proteinExistence type="predicted"/>
<evidence type="ECO:0000313" key="2">
    <source>
        <dbReference type="Proteomes" id="UP000615326"/>
    </source>
</evidence>
<dbReference type="RefSeq" id="WP_173577818.1">
    <property type="nucleotide sequence ID" value="NZ_WOSW01000025.1"/>
</dbReference>
<organism evidence="1 2">
    <name type="scientific">Acetobacter fallax</name>
    <dbReference type="NCBI Taxonomy" id="1737473"/>
    <lineage>
        <taxon>Bacteria</taxon>
        <taxon>Pseudomonadati</taxon>
        <taxon>Pseudomonadota</taxon>
        <taxon>Alphaproteobacteria</taxon>
        <taxon>Acetobacterales</taxon>
        <taxon>Acetobacteraceae</taxon>
        <taxon>Acetobacter</taxon>
    </lineage>
</organism>
<reference evidence="1 2" key="1">
    <citation type="journal article" date="2020" name="Int. J. Syst. Evol. Microbiol.">
        <title>Novel acetic acid bacteria from cider fermentations: Acetobacter conturbans sp. nov. and Acetobacter fallax sp. nov.</title>
        <authorList>
            <person name="Sombolestani A.S."/>
            <person name="Cleenwerck I."/>
            <person name="Cnockaert M."/>
            <person name="Borremans W."/>
            <person name="Wieme A.D."/>
            <person name="De Vuyst L."/>
            <person name="Vandamme P."/>
        </authorList>
    </citation>
    <scope>NUCLEOTIDE SEQUENCE [LARGE SCALE GENOMIC DNA]</scope>
    <source>
        <strain evidence="1 2">LMG 1637</strain>
    </source>
</reference>
<name>A0ABX0KA59_9PROT</name>
<sequence length="156" mass="17586">MTGRRINAATQLSLLDWEPPSPIREFDERMVRGNTFEARLSRAISVSLEGCGRSRDVIAEMMSVRIGRPISVNILNAYASPMRDTHTISVPRFDALVFATGDQRLLEFLAAPHDMAVVSRRMLPMIQLAETQAKKRELSRMERSLQRAAWKGSPCT</sequence>
<accession>A0ABX0KA59</accession>
<protein>
    <submittedName>
        <fullName evidence="1">Uncharacterized protein</fullName>
    </submittedName>
</protein>
<comment type="caution">
    <text evidence="1">The sequence shown here is derived from an EMBL/GenBank/DDBJ whole genome shotgun (WGS) entry which is preliminary data.</text>
</comment>
<dbReference type="EMBL" id="WOSW01000025">
    <property type="protein sequence ID" value="NHO33295.1"/>
    <property type="molecule type" value="Genomic_DNA"/>
</dbReference>
<gene>
    <name evidence="1" type="ORF">GOB84_12120</name>
</gene>
<dbReference type="Proteomes" id="UP000615326">
    <property type="component" value="Unassembled WGS sequence"/>
</dbReference>
<evidence type="ECO:0000313" key="1">
    <source>
        <dbReference type="EMBL" id="NHO33295.1"/>
    </source>
</evidence>